<organism evidence="2 3">
    <name type="scientific">Flavobacterium cupriresistens</name>
    <dbReference type="NCBI Taxonomy" id="2893885"/>
    <lineage>
        <taxon>Bacteria</taxon>
        <taxon>Pseudomonadati</taxon>
        <taxon>Bacteroidota</taxon>
        <taxon>Flavobacteriia</taxon>
        <taxon>Flavobacteriales</taxon>
        <taxon>Flavobacteriaceae</taxon>
        <taxon>Flavobacterium</taxon>
    </lineage>
</organism>
<dbReference type="RefSeq" id="WP_230002019.1">
    <property type="nucleotide sequence ID" value="NZ_CP087134.1"/>
</dbReference>
<protein>
    <submittedName>
        <fullName evidence="2">Uncharacterized protein</fullName>
    </submittedName>
</protein>
<comment type="caution">
    <text evidence="2">The sequence shown here is derived from an EMBL/GenBank/DDBJ whole genome shotgun (WGS) entry which is preliminary data.</text>
</comment>
<dbReference type="EMBL" id="JAWXVI010000004">
    <property type="protein sequence ID" value="MDX6189312.1"/>
    <property type="molecule type" value="Genomic_DNA"/>
</dbReference>
<name>A0ABU4R9Q4_9FLAO</name>
<feature type="signal peptide" evidence="1">
    <location>
        <begin position="1"/>
        <end position="19"/>
    </location>
</feature>
<sequence>MKKKLLLLFTLFFSLTISAQVNPTLAVGLEKLTMNKGTIDVEVLTEIIMGKQKELRQEALRRFMYRLFPEANFTTKYYVQNCLNVLLNEKNPQVIEKEILELTTNYSLSLGVAYAILKSPEKQLFDMNYAYSKYKISSPYNQDMIIKQRENHYKKNDRRKDLNASINTLEGEVESGLKVINTLSENDFARLVKKKNDLIKLKKKLARLNLRENITNDKEAIIALKKTESLKIIDQMSSNNAIKSIDSVGYYLSEFKDYLQSGNNIIQLNNYLIEINNSISKYEKLLKMEIQLNDELNKLDGKNTKEKAELKEKISNLKIAEEKIILDNKVKNITKYYIEIPFGIILDVVSLSLSDIPELQKKGFFKNKIDYRTSEFYSGLESKTNLVKKDATDFKKSLDSMKVYVCRKITPYVKNYDVINEFLKKNKGKKVVDIMKNLQGESIALIAPMLNEKSWKSKYSYINDMLNQIRNLESEISIINADRLRSRPNVEETLNVNCESDCGKLTILAYNDYVQIQNILTSFREEFKDPSVQNQVDAIIKDFLKVKAQFKFSSNSIPDLKHLDATSFPDEPTIKVVNEYIDKINKKIKIRNSSNNNDKNILTIDALNSILELDKYLKPLPNNEYLSEALQINSWIEGKFVTADISNLKAGFEKNQTFMLALDVKIGVRNRKIKTIKESNRKNIDNNYNKIAESNDFYNEYLTTVLDEVTTGNDFDIKEVDSATIAKASVILPKIHATIKSLINNDDIHMSDIVYLDEYISEKMIELKVRDQKNDALYDAIISHTKIIIPLLKIRALQGIKGIGNYDEELMNLFEFISNLNNLDKAETYQSIVNMLRDGSKKVEDNLTAGEFKDSYILFINAMKKYTLINPAEEYVEIDVVSFLNELQQYYNRNNKAVFSLYLSLGLDQNFFFKNFKISDTETINNISFASEKIGVKWRIANFKRFEGYENVVKDDVYLNKKAPFINEIYSIVYGSGLLYNVANTTTNENFDFPHVGVGVGMRFYNALDVNLILGFPFVKDYNFGDNAFYGFGLDIPLGEYLEKLGSKNK</sequence>
<evidence type="ECO:0000313" key="2">
    <source>
        <dbReference type="EMBL" id="MDX6189312.1"/>
    </source>
</evidence>
<keyword evidence="3" id="KW-1185">Reference proteome</keyword>
<feature type="chain" id="PRO_5047534194" evidence="1">
    <location>
        <begin position="20"/>
        <end position="1050"/>
    </location>
</feature>
<dbReference type="Proteomes" id="UP001273350">
    <property type="component" value="Unassembled WGS sequence"/>
</dbReference>
<keyword evidence="1" id="KW-0732">Signal</keyword>
<reference evidence="2 3" key="1">
    <citation type="submission" date="2023-11" db="EMBL/GenBank/DDBJ databases">
        <title>Unpublished Manusciprt.</title>
        <authorList>
            <person name="Saticioglu I.B."/>
            <person name="Ay H."/>
            <person name="Ajmi N."/>
            <person name="Altun S."/>
            <person name="Duman M."/>
        </authorList>
    </citation>
    <scope>NUCLEOTIDE SEQUENCE [LARGE SCALE GENOMIC DNA]</scope>
    <source>
        <strain evidence="2 3">Fl-318</strain>
    </source>
</reference>
<evidence type="ECO:0000313" key="3">
    <source>
        <dbReference type="Proteomes" id="UP001273350"/>
    </source>
</evidence>
<accession>A0ABU4R9Q4</accession>
<gene>
    <name evidence="2" type="ORF">SGQ83_08145</name>
</gene>
<evidence type="ECO:0000256" key="1">
    <source>
        <dbReference type="SAM" id="SignalP"/>
    </source>
</evidence>
<proteinExistence type="predicted"/>